<evidence type="ECO:0000313" key="4">
    <source>
        <dbReference type="EMBL" id="MBB1153827.1"/>
    </source>
</evidence>
<dbReference type="AlphaFoldDB" id="A0A7W3VW89"/>
<sequence length="342" mass="37442">MDRRRDAESDKGELAVAQTKRIDPGARNLNELSKPTERLHVAGAGDDYNEQEAEQTKAAISSVYDMIAATWNLGDLWNWGFHDAKLEAQVEEILPGFTSFGSDGFSELLYFHTLTQIPLGLDAYRDKRVLEVGCGIGAGLNFLSRVTGAAQLSGVDISKAAIARANGRYSRGEQLTYTVGDAENLPFEDGAFDVVVNVESSHSYPSLGRFFDEVARVLKPGGYLSLVDALTDHRADTFAKAMPGCPRLEWLAENDISPQVKAAVRKRMAPDSFVRRTFAQQRMSPVKRTIAQHGLLTALGAPFTGDASMSPVAKWSRKKTGLGVSDKAPVRSYRHYLATRVS</sequence>
<dbReference type="Gene3D" id="3.40.50.150">
    <property type="entry name" value="Vaccinia Virus protein VP39"/>
    <property type="match status" value="1"/>
</dbReference>
<name>A0A7W3VW89_9PSEU</name>
<organism evidence="4 5">
    <name type="scientific">Amycolatopsis dendrobii</name>
    <dbReference type="NCBI Taxonomy" id="2760662"/>
    <lineage>
        <taxon>Bacteria</taxon>
        <taxon>Bacillati</taxon>
        <taxon>Actinomycetota</taxon>
        <taxon>Actinomycetes</taxon>
        <taxon>Pseudonocardiales</taxon>
        <taxon>Pseudonocardiaceae</taxon>
        <taxon>Amycolatopsis</taxon>
    </lineage>
</organism>
<dbReference type="EMBL" id="JACGZW010000004">
    <property type="protein sequence ID" value="MBB1153827.1"/>
    <property type="molecule type" value="Genomic_DNA"/>
</dbReference>
<dbReference type="InterPro" id="IPR029063">
    <property type="entry name" value="SAM-dependent_MTases_sf"/>
</dbReference>
<dbReference type="PANTHER" id="PTHR44068">
    <property type="entry name" value="ZGC:194242"/>
    <property type="match status" value="1"/>
</dbReference>
<feature type="domain" description="Methyltransferase type 11" evidence="3">
    <location>
        <begin position="130"/>
        <end position="225"/>
    </location>
</feature>
<proteinExistence type="predicted"/>
<dbReference type="CDD" id="cd02440">
    <property type="entry name" value="AdoMet_MTases"/>
    <property type="match status" value="1"/>
</dbReference>
<dbReference type="Proteomes" id="UP000526734">
    <property type="component" value="Unassembled WGS sequence"/>
</dbReference>
<dbReference type="Pfam" id="PF08241">
    <property type="entry name" value="Methyltransf_11"/>
    <property type="match status" value="1"/>
</dbReference>
<keyword evidence="1 4" id="KW-0808">Transferase</keyword>
<dbReference type="RefSeq" id="WP_182890944.1">
    <property type="nucleotide sequence ID" value="NZ_JACGZW010000004.1"/>
</dbReference>
<keyword evidence="4" id="KW-0489">Methyltransferase</keyword>
<feature type="region of interest" description="Disordered" evidence="2">
    <location>
        <begin position="1"/>
        <end position="20"/>
    </location>
</feature>
<comment type="caution">
    <text evidence="4">The sequence shown here is derived from an EMBL/GenBank/DDBJ whole genome shotgun (WGS) entry which is preliminary data.</text>
</comment>
<dbReference type="GO" id="GO:0003838">
    <property type="term" value="F:sterol 24-C-methyltransferase activity"/>
    <property type="evidence" value="ECO:0007669"/>
    <property type="project" value="TreeGrafter"/>
</dbReference>
<gene>
    <name evidence="4" type="ORF">H4281_11850</name>
</gene>
<dbReference type="InterPro" id="IPR050447">
    <property type="entry name" value="Erg6_SMT_methyltransf"/>
</dbReference>
<feature type="compositionally biased region" description="Basic and acidic residues" evidence="2">
    <location>
        <begin position="1"/>
        <end position="13"/>
    </location>
</feature>
<evidence type="ECO:0000256" key="2">
    <source>
        <dbReference type="SAM" id="MobiDB-lite"/>
    </source>
</evidence>
<reference evidence="4 5" key="1">
    <citation type="submission" date="2020-08" db="EMBL/GenBank/DDBJ databases">
        <title>Amycolatopsis sp. nov. DR6-1 isolated from Dendrobium heterocarpum.</title>
        <authorList>
            <person name="Tedsree N."/>
            <person name="Kuncharoen N."/>
            <person name="Likhitwitayawuid K."/>
            <person name="Tanasupawat S."/>
        </authorList>
    </citation>
    <scope>NUCLEOTIDE SEQUENCE [LARGE SCALE GENOMIC DNA]</scope>
    <source>
        <strain evidence="4 5">DR6-1</strain>
    </source>
</reference>
<dbReference type="SUPFAM" id="SSF53335">
    <property type="entry name" value="S-adenosyl-L-methionine-dependent methyltransferases"/>
    <property type="match status" value="1"/>
</dbReference>
<keyword evidence="5" id="KW-1185">Reference proteome</keyword>
<dbReference type="PANTHER" id="PTHR44068:SF1">
    <property type="entry name" value="HYPOTHETICAL LOC100005854"/>
    <property type="match status" value="1"/>
</dbReference>
<protein>
    <submittedName>
        <fullName evidence="4">Class I SAM-dependent methyltransferase</fullName>
    </submittedName>
</protein>
<evidence type="ECO:0000256" key="1">
    <source>
        <dbReference type="ARBA" id="ARBA00022679"/>
    </source>
</evidence>
<dbReference type="GO" id="GO:0032259">
    <property type="term" value="P:methylation"/>
    <property type="evidence" value="ECO:0007669"/>
    <property type="project" value="UniProtKB-KW"/>
</dbReference>
<evidence type="ECO:0000259" key="3">
    <source>
        <dbReference type="Pfam" id="PF08241"/>
    </source>
</evidence>
<dbReference type="InterPro" id="IPR013216">
    <property type="entry name" value="Methyltransf_11"/>
</dbReference>
<accession>A0A7W3VW89</accession>
<evidence type="ECO:0000313" key="5">
    <source>
        <dbReference type="Proteomes" id="UP000526734"/>
    </source>
</evidence>
<dbReference type="GO" id="GO:0016126">
    <property type="term" value="P:sterol biosynthetic process"/>
    <property type="evidence" value="ECO:0007669"/>
    <property type="project" value="TreeGrafter"/>
</dbReference>